<dbReference type="RefSeq" id="WP_315604078.1">
    <property type="nucleotide sequence ID" value="NZ_CP130318.1"/>
</dbReference>
<feature type="domain" description="DUF58" evidence="1">
    <location>
        <begin position="237"/>
        <end position="445"/>
    </location>
</feature>
<sequence>MTTSSRKRSPLYRFLDRAFGSHSIVPTPRLALLAALGSAALAAGYAAGLGMTVFWLYNGLLLLAGGIDLALLPARREWTVKREMPEKAEVGEDLEIRLVVMTEKPRRLQVEVADDLPVTFAGAPEGPDRVDRTAGKNSREAEGFPVVRGRLEGRRLVLPYSTRAGERGRYLFRCVTIRYGGGLGLWKKQTVIEHRSELRIYPDLSNVRGVLGSMQNALILEGTRLFRKHRGGSDFSQVREYVQGDEPRHINWKASARTAKLMTNLYQPEKGKIVTLLIDCGRRMGVELEGQVKLDRTLEAALALAAVALKQGDQVALLAFSSRVKAYVPPGRGLAHLQMLTEAVYDLKPEFVETSFGTALGQLLLRLKKRTFAVLFSDMENYLTDRELPYYAGRLKGSLLLLSLQDPLLHRWGRIAAEDSRTAYIQSLAHKFSADRREYRQRMAARGISVLDVPADRLALEAVTFYLERKARDAL</sequence>
<dbReference type="Proteomes" id="UP001305702">
    <property type="component" value="Chromosome"/>
</dbReference>
<proteinExistence type="predicted"/>
<dbReference type="KEGG" id="paun:MJA45_22190"/>
<dbReference type="PANTHER" id="PTHR33608:SF3">
    <property type="entry name" value="SLR2013 PROTEIN"/>
    <property type="match status" value="1"/>
</dbReference>
<dbReference type="InterPro" id="IPR002881">
    <property type="entry name" value="DUF58"/>
</dbReference>
<keyword evidence="3" id="KW-1185">Reference proteome</keyword>
<dbReference type="AlphaFoldDB" id="A0AA96RGQ6"/>
<accession>A0AA96RGQ6</accession>
<dbReference type="EMBL" id="CP130318">
    <property type="protein sequence ID" value="WNQ10304.1"/>
    <property type="molecule type" value="Genomic_DNA"/>
</dbReference>
<organism evidence="2 3">
    <name type="scientific">Paenibacillus aurantius</name>
    <dbReference type="NCBI Taxonomy" id="2918900"/>
    <lineage>
        <taxon>Bacteria</taxon>
        <taxon>Bacillati</taxon>
        <taxon>Bacillota</taxon>
        <taxon>Bacilli</taxon>
        <taxon>Bacillales</taxon>
        <taxon>Paenibacillaceae</taxon>
        <taxon>Paenibacillus</taxon>
    </lineage>
</organism>
<dbReference type="SUPFAM" id="SSF53300">
    <property type="entry name" value="vWA-like"/>
    <property type="match status" value="1"/>
</dbReference>
<evidence type="ECO:0000313" key="3">
    <source>
        <dbReference type="Proteomes" id="UP001305702"/>
    </source>
</evidence>
<evidence type="ECO:0000259" key="1">
    <source>
        <dbReference type="Pfam" id="PF01882"/>
    </source>
</evidence>
<evidence type="ECO:0000313" key="2">
    <source>
        <dbReference type="EMBL" id="WNQ10304.1"/>
    </source>
</evidence>
<dbReference type="InterPro" id="IPR036465">
    <property type="entry name" value="vWFA_dom_sf"/>
</dbReference>
<gene>
    <name evidence="2" type="ORF">MJA45_22190</name>
</gene>
<reference evidence="2 3" key="1">
    <citation type="submission" date="2022-02" db="EMBL/GenBank/DDBJ databases">
        <title>Paenibacillus sp. MBLB1776 Whole Genome Shotgun Sequencing.</title>
        <authorList>
            <person name="Hwang C.Y."/>
            <person name="Cho E.-S."/>
            <person name="Seo M.-J."/>
        </authorList>
    </citation>
    <scope>NUCLEOTIDE SEQUENCE [LARGE SCALE GENOMIC DNA]</scope>
    <source>
        <strain evidence="2 3">MBLB1776</strain>
    </source>
</reference>
<name>A0AA96RGQ6_9BACL</name>
<dbReference type="Pfam" id="PF01882">
    <property type="entry name" value="DUF58"/>
    <property type="match status" value="1"/>
</dbReference>
<protein>
    <submittedName>
        <fullName evidence="2">DUF58 domain-containing protein</fullName>
    </submittedName>
</protein>
<dbReference type="PANTHER" id="PTHR33608">
    <property type="entry name" value="BLL2464 PROTEIN"/>
    <property type="match status" value="1"/>
</dbReference>
<dbReference type="Gene3D" id="3.40.50.410">
    <property type="entry name" value="von Willebrand factor, type A domain"/>
    <property type="match status" value="1"/>
</dbReference>